<dbReference type="PROSITE" id="PS51186">
    <property type="entry name" value="GNAT"/>
    <property type="match status" value="2"/>
</dbReference>
<evidence type="ECO:0000313" key="3">
    <source>
        <dbReference type="Proteomes" id="UP000001286"/>
    </source>
</evidence>
<dbReference type="KEGG" id="liv:LIV_1634"/>
<dbReference type="Gene3D" id="3.40.630.30">
    <property type="match status" value="2"/>
</dbReference>
<dbReference type="InterPro" id="IPR050276">
    <property type="entry name" value="MshD_Acetyltransferase"/>
</dbReference>
<dbReference type="RefSeq" id="WP_014093020.1">
    <property type="nucleotide sequence ID" value="NC_016011.1"/>
</dbReference>
<gene>
    <name evidence="2" type="ordered locus">LIV_1634</name>
</gene>
<dbReference type="GeneID" id="57076615"/>
<evidence type="ECO:0000313" key="2">
    <source>
        <dbReference type="EMBL" id="CBW86121.1"/>
    </source>
</evidence>
<dbReference type="AlphaFoldDB" id="G2ZAE3"/>
<reference evidence="2 3" key="1">
    <citation type="journal article" date="2011" name="J. Bacteriol.">
        <title>Complete genome sequence of the animal pathogen Listeria ivanovii, which provides insights into host specificities and evolution of the genus Listeria.</title>
        <authorList>
            <person name="Buchrieser C."/>
            <person name="Rusniok C."/>
            <person name="Garrido P."/>
            <person name="Hain T."/>
            <person name="Scortti M."/>
            <person name="Lampidis R."/>
            <person name="Karst U."/>
            <person name="Chakraborty T."/>
            <person name="Cossart P."/>
            <person name="Kreft J."/>
            <person name="Vazquez-Boland J.A."/>
            <person name="Goebel W."/>
            <person name="Glaser P."/>
        </authorList>
    </citation>
    <scope>NUCLEOTIDE SEQUENCE [LARGE SCALE GENOMIC DNA]</scope>
    <source>
        <strain evidence="3">ATCC BAA-678 / PAM 55</strain>
    </source>
</reference>
<dbReference type="Pfam" id="PF00583">
    <property type="entry name" value="Acetyltransf_1"/>
    <property type="match status" value="1"/>
</dbReference>
<accession>G2ZAE3</accession>
<dbReference type="eggNOG" id="COG0456">
    <property type="taxonomic scope" value="Bacteria"/>
</dbReference>
<feature type="domain" description="N-acetyltransferase" evidence="1">
    <location>
        <begin position="1"/>
        <end position="165"/>
    </location>
</feature>
<dbReference type="Proteomes" id="UP000001286">
    <property type="component" value="Chromosome"/>
</dbReference>
<sequence>MKIVAYQAKYRVDILNLWNQTMSADPLSEERFFNTIILDYNFDPELSAVALIDEQVVGFIWSTVRLYPYGKRGLEKERGWIAGLCVDIKQQRGGIGTALVQHAEAKMLEKGVQRITLGAYSPNYLFPGVDVDAYQNALPFFAKCGYEVTGEAVSMERSLFDFTLTDKYLALKKAVETAGFRLICYETNYAEPLIAFLHAHFDGGWSTNVKNSILAGSAKETIFLMLNQSEEIVGYSQRAIDGTPDRFGPFGVRQDLRGYKLGVVLFNEMLFDMKKRGIYHTYFLWTHGKAQQFYEKNGMKVYRSYHLMNKQLAK</sequence>
<dbReference type="EMBL" id="FR687253">
    <property type="protein sequence ID" value="CBW86121.1"/>
    <property type="molecule type" value="Genomic_DNA"/>
</dbReference>
<protein>
    <recommendedName>
        <fullName evidence="1">N-acetyltransferase domain-containing protein</fullName>
    </recommendedName>
</protein>
<dbReference type="SUPFAM" id="SSF55729">
    <property type="entry name" value="Acyl-CoA N-acyltransferases (Nat)"/>
    <property type="match status" value="2"/>
</dbReference>
<name>G2ZAE3_LISIP</name>
<dbReference type="HOGENOM" id="CLU_074359_0_0_9"/>
<dbReference type="OrthoDB" id="9127144at2"/>
<proteinExistence type="predicted"/>
<dbReference type="CDD" id="cd04301">
    <property type="entry name" value="NAT_SF"/>
    <property type="match status" value="1"/>
</dbReference>
<dbReference type="GO" id="GO:0016747">
    <property type="term" value="F:acyltransferase activity, transferring groups other than amino-acyl groups"/>
    <property type="evidence" value="ECO:0007669"/>
    <property type="project" value="InterPro"/>
</dbReference>
<dbReference type="PANTHER" id="PTHR43617">
    <property type="entry name" value="L-AMINO ACID N-ACETYLTRANSFERASE"/>
    <property type="match status" value="1"/>
</dbReference>
<organism evidence="2 3">
    <name type="scientific">Listeria ivanovii (strain ATCC BAA-678 / PAM 55)</name>
    <dbReference type="NCBI Taxonomy" id="881621"/>
    <lineage>
        <taxon>Bacteria</taxon>
        <taxon>Bacillati</taxon>
        <taxon>Bacillota</taxon>
        <taxon>Bacilli</taxon>
        <taxon>Bacillales</taxon>
        <taxon>Listeriaceae</taxon>
        <taxon>Listeria</taxon>
    </lineage>
</organism>
<dbReference type="InterPro" id="IPR016181">
    <property type="entry name" value="Acyl_CoA_acyltransferase"/>
</dbReference>
<dbReference type="InterPro" id="IPR000182">
    <property type="entry name" value="GNAT_dom"/>
</dbReference>
<feature type="domain" description="N-acetyltransferase" evidence="1">
    <location>
        <begin position="180"/>
        <end position="313"/>
    </location>
</feature>
<evidence type="ECO:0000259" key="1">
    <source>
        <dbReference type="PROSITE" id="PS51186"/>
    </source>
</evidence>